<organism evidence="1 3">
    <name type="scientific">Ditylenchus dipsaci</name>
    <dbReference type="NCBI Taxonomy" id="166011"/>
    <lineage>
        <taxon>Eukaryota</taxon>
        <taxon>Metazoa</taxon>
        <taxon>Ecdysozoa</taxon>
        <taxon>Nematoda</taxon>
        <taxon>Chromadorea</taxon>
        <taxon>Rhabditida</taxon>
        <taxon>Tylenchina</taxon>
        <taxon>Tylenchomorpha</taxon>
        <taxon>Sphaerularioidea</taxon>
        <taxon>Anguinidae</taxon>
        <taxon>Anguininae</taxon>
        <taxon>Ditylenchus</taxon>
    </lineage>
</organism>
<dbReference type="WBParaSite" id="jg20815">
    <property type="protein sequence ID" value="jg20815"/>
    <property type="gene ID" value="jg20815"/>
</dbReference>
<dbReference type="WBParaSite" id="jg3504">
    <property type="protein sequence ID" value="jg3504"/>
    <property type="gene ID" value="jg3504"/>
</dbReference>
<protein>
    <submittedName>
        <fullName evidence="2 3">Uncharacterized protein</fullName>
    </submittedName>
</protein>
<evidence type="ECO:0000313" key="3">
    <source>
        <dbReference type="WBParaSite" id="jg3504"/>
    </source>
</evidence>
<accession>A0A915E701</accession>
<evidence type="ECO:0000313" key="2">
    <source>
        <dbReference type="WBParaSite" id="jg20815"/>
    </source>
</evidence>
<name>A0A915E701_9BILA</name>
<proteinExistence type="predicted"/>
<dbReference type="AlphaFoldDB" id="A0A915E701"/>
<keyword evidence="1" id="KW-1185">Reference proteome</keyword>
<reference evidence="2 3" key="1">
    <citation type="submission" date="2022-11" db="UniProtKB">
        <authorList>
            <consortium name="WormBaseParasite"/>
        </authorList>
    </citation>
    <scope>IDENTIFICATION</scope>
</reference>
<evidence type="ECO:0000313" key="1">
    <source>
        <dbReference type="Proteomes" id="UP000887574"/>
    </source>
</evidence>
<sequence>MGIREEVRFENISRRFDVDFYSEPRNSSTSYLVSKRTTECDQLPDIACFYPSTRVNPQSEFIPQSVNELAFTSAVFSIHVLSIK</sequence>
<dbReference type="Proteomes" id="UP000887574">
    <property type="component" value="Unplaced"/>
</dbReference>